<dbReference type="EMBL" id="HACA01028802">
    <property type="protein sequence ID" value="CDW46163.1"/>
    <property type="molecule type" value="Transcribed_RNA"/>
</dbReference>
<reference evidence="1" key="1">
    <citation type="submission" date="2014-05" db="EMBL/GenBank/DDBJ databases">
        <authorList>
            <person name="Chronopoulou M."/>
        </authorList>
    </citation>
    <scope>NUCLEOTIDE SEQUENCE</scope>
    <source>
        <tissue evidence="1">Whole organism</tissue>
    </source>
</reference>
<accession>A0A0K2V6I3</accession>
<protein>
    <submittedName>
        <fullName evidence="1">Uncharacterized protein</fullName>
    </submittedName>
</protein>
<name>A0A0K2V6I3_LEPSM</name>
<sequence>MTVQVSIEICSLKKKIYIFKITQQMAHF</sequence>
<evidence type="ECO:0000313" key="1">
    <source>
        <dbReference type="EMBL" id="CDW46163.1"/>
    </source>
</evidence>
<dbReference type="AlphaFoldDB" id="A0A0K2V6I3"/>
<organism evidence="1">
    <name type="scientific">Lepeophtheirus salmonis</name>
    <name type="common">Salmon louse</name>
    <name type="synonym">Caligus salmonis</name>
    <dbReference type="NCBI Taxonomy" id="72036"/>
    <lineage>
        <taxon>Eukaryota</taxon>
        <taxon>Metazoa</taxon>
        <taxon>Ecdysozoa</taxon>
        <taxon>Arthropoda</taxon>
        <taxon>Crustacea</taxon>
        <taxon>Multicrustacea</taxon>
        <taxon>Hexanauplia</taxon>
        <taxon>Copepoda</taxon>
        <taxon>Siphonostomatoida</taxon>
        <taxon>Caligidae</taxon>
        <taxon>Lepeophtheirus</taxon>
    </lineage>
</organism>
<proteinExistence type="predicted"/>